<organism evidence="2 3">
    <name type="scientific">Candidatus Contendobacter odensis Run_B_J11</name>
    <dbReference type="NCBI Taxonomy" id="1400861"/>
    <lineage>
        <taxon>Bacteria</taxon>
        <taxon>Pseudomonadati</taxon>
        <taxon>Pseudomonadota</taxon>
        <taxon>Gammaproteobacteria</taxon>
        <taxon>Candidatus Competibacteraceae</taxon>
        <taxon>Candidatus Contendibacter</taxon>
    </lineage>
</organism>
<dbReference type="RefSeq" id="WP_420886162.1">
    <property type="nucleotide sequence ID" value="NZ_CBTK010000316.1"/>
</dbReference>
<dbReference type="Proteomes" id="UP000019184">
    <property type="component" value="Unassembled WGS sequence"/>
</dbReference>
<dbReference type="Gene3D" id="3.30.420.10">
    <property type="entry name" value="Ribonuclease H-like superfamily/Ribonuclease H"/>
    <property type="match status" value="1"/>
</dbReference>
<evidence type="ECO:0000313" key="2">
    <source>
        <dbReference type="EMBL" id="CDH47774.1"/>
    </source>
</evidence>
<name>A0A7U7J4X6_9GAMM</name>
<dbReference type="InterPro" id="IPR036397">
    <property type="entry name" value="RNaseH_sf"/>
</dbReference>
<gene>
    <name evidence="2" type="ORF">BN874_960001</name>
</gene>
<dbReference type="NCBIfam" id="NF033545">
    <property type="entry name" value="transpos_IS630"/>
    <property type="match status" value="1"/>
</dbReference>
<dbReference type="InterPro" id="IPR038717">
    <property type="entry name" value="Tc1-like_DDE_dom"/>
</dbReference>
<accession>A0A7U7J4X6</accession>
<reference evidence="2 3" key="1">
    <citation type="journal article" date="2014" name="ISME J.">
        <title>Candidatus Competibacter-lineage genomes retrieved from metagenomes reveal functional metabolic diversity.</title>
        <authorList>
            <person name="McIlroy S.J."/>
            <person name="Albertsen M."/>
            <person name="Andresen E.K."/>
            <person name="Saunders A.M."/>
            <person name="Kristiansen R."/>
            <person name="Stokholm-Bjerregaard M."/>
            <person name="Nielsen K.L."/>
            <person name="Nielsen P.H."/>
        </authorList>
    </citation>
    <scope>NUCLEOTIDE SEQUENCE [LARGE SCALE GENOMIC DNA]</scope>
    <source>
        <strain evidence="2 3">Run_B_J11</strain>
    </source>
</reference>
<protein>
    <recommendedName>
        <fullName evidence="1">Tc1-like transposase DDE domain-containing protein</fullName>
    </recommendedName>
</protein>
<feature type="domain" description="Tc1-like transposase DDE" evidence="1">
    <location>
        <begin position="11"/>
        <end position="145"/>
    </location>
</feature>
<keyword evidence="3" id="KW-1185">Reference proteome</keyword>
<sequence>MDNQPKKPIRYWCQDESRFGLKTLTYRVITALGIKPRGLVQWPFEAFYTYGAVEPLTGESFFLIFSHLDSDCFQLFLDEFSQAYPHHLNVMQLDNGAFHKAQKLIIPENIVLLFQPAYSPDINPIERVWQHLKKESSWVNFNTLADLQEKICEQLNIIGQKVVASLTGYPFILSALEKLNL</sequence>
<dbReference type="Pfam" id="PF13358">
    <property type="entry name" value="DDE_3"/>
    <property type="match status" value="1"/>
</dbReference>
<comment type="caution">
    <text evidence="2">The sequence shown here is derived from an EMBL/GenBank/DDBJ whole genome shotgun (WGS) entry which is preliminary data.</text>
</comment>
<proteinExistence type="predicted"/>
<dbReference type="InterPro" id="IPR047655">
    <property type="entry name" value="Transpos_IS630-like"/>
</dbReference>
<dbReference type="SUPFAM" id="SSF53098">
    <property type="entry name" value="Ribonuclease H-like"/>
    <property type="match status" value="1"/>
</dbReference>
<evidence type="ECO:0000313" key="3">
    <source>
        <dbReference type="Proteomes" id="UP000019184"/>
    </source>
</evidence>
<dbReference type="InterPro" id="IPR012337">
    <property type="entry name" value="RNaseH-like_sf"/>
</dbReference>
<dbReference type="GO" id="GO:0003676">
    <property type="term" value="F:nucleic acid binding"/>
    <property type="evidence" value="ECO:0007669"/>
    <property type="project" value="InterPro"/>
</dbReference>
<dbReference type="EMBL" id="CBTK010000316">
    <property type="protein sequence ID" value="CDH47774.1"/>
    <property type="molecule type" value="Genomic_DNA"/>
</dbReference>
<dbReference type="AlphaFoldDB" id="A0A7U7J4X6"/>
<evidence type="ECO:0000259" key="1">
    <source>
        <dbReference type="Pfam" id="PF13358"/>
    </source>
</evidence>